<name>A0A392R0G7_9FABA</name>
<evidence type="ECO:0000313" key="3">
    <source>
        <dbReference type="Proteomes" id="UP000265520"/>
    </source>
</evidence>
<organism evidence="2 3">
    <name type="scientific">Trifolium medium</name>
    <dbReference type="NCBI Taxonomy" id="97028"/>
    <lineage>
        <taxon>Eukaryota</taxon>
        <taxon>Viridiplantae</taxon>
        <taxon>Streptophyta</taxon>
        <taxon>Embryophyta</taxon>
        <taxon>Tracheophyta</taxon>
        <taxon>Spermatophyta</taxon>
        <taxon>Magnoliopsida</taxon>
        <taxon>eudicotyledons</taxon>
        <taxon>Gunneridae</taxon>
        <taxon>Pentapetalae</taxon>
        <taxon>rosids</taxon>
        <taxon>fabids</taxon>
        <taxon>Fabales</taxon>
        <taxon>Fabaceae</taxon>
        <taxon>Papilionoideae</taxon>
        <taxon>50 kb inversion clade</taxon>
        <taxon>NPAAA clade</taxon>
        <taxon>Hologalegina</taxon>
        <taxon>IRL clade</taxon>
        <taxon>Trifolieae</taxon>
        <taxon>Trifolium</taxon>
    </lineage>
</organism>
<keyword evidence="3" id="KW-1185">Reference proteome</keyword>
<feature type="region of interest" description="Disordered" evidence="1">
    <location>
        <begin position="1"/>
        <end position="57"/>
    </location>
</feature>
<evidence type="ECO:0000256" key="1">
    <source>
        <dbReference type="SAM" id="MobiDB-lite"/>
    </source>
</evidence>
<dbReference type="EMBL" id="LXQA010171632">
    <property type="protein sequence ID" value="MCI29306.1"/>
    <property type="molecule type" value="Genomic_DNA"/>
</dbReference>
<feature type="non-terminal residue" evidence="2">
    <location>
        <position position="57"/>
    </location>
</feature>
<evidence type="ECO:0000313" key="2">
    <source>
        <dbReference type="EMBL" id="MCI29306.1"/>
    </source>
</evidence>
<sequence>MSNSTKSSPIKSDVPKSPPQEILFSKITEATPITTVLPQSPKKKKTKSTVKKEKCQK</sequence>
<protein>
    <submittedName>
        <fullName evidence="2">Uncharacterized protein</fullName>
    </submittedName>
</protein>
<feature type="compositionally biased region" description="Polar residues" evidence="1">
    <location>
        <begin position="1"/>
        <end position="10"/>
    </location>
</feature>
<proteinExistence type="predicted"/>
<dbReference type="AlphaFoldDB" id="A0A392R0G7"/>
<accession>A0A392R0G7</accession>
<reference evidence="2 3" key="1">
    <citation type="journal article" date="2018" name="Front. Plant Sci.">
        <title>Red Clover (Trifolium pratense) and Zigzag Clover (T. medium) - A Picture of Genomic Similarities and Differences.</title>
        <authorList>
            <person name="Dluhosova J."/>
            <person name="Istvanek J."/>
            <person name="Nedelnik J."/>
            <person name="Repkova J."/>
        </authorList>
    </citation>
    <scope>NUCLEOTIDE SEQUENCE [LARGE SCALE GENOMIC DNA]</scope>
    <source>
        <strain evidence="3">cv. 10/8</strain>
        <tissue evidence="2">Leaf</tissue>
    </source>
</reference>
<comment type="caution">
    <text evidence="2">The sequence shown here is derived from an EMBL/GenBank/DDBJ whole genome shotgun (WGS) entry which is preliminary data.</text>
</comment>
<dbReference type="Proteomes" id="UP000265520">
    <property type="component" value="Unassembled WGS sequence"/>
</dbReference>